<dbReference type="Pfam" id="PF01266">
    <property type="entry name" value="DAO"/>
    <property type="match status" value="1"/>
</dbReference>
<dbReference type="InterPro" id="IPR006076">
    <property type="entry name" value="FAD-dep_OxRdtase"/>
</dbReference>
<dbReference type="RefSeq" id="WP_106276568.1">
    <property type="nucleotide sequence ID" value="NZ_PVTG01000005.1"/>
</dbReference>
<dbReference type="SUPFAM" id="SSF54373">
    <property type="entry name" value="FAD-linked reductases, C-terminal domain"/>
    <property type="match status" value="1"/>
</dbReference>
<dbReference type="Gene3D" id="3.50.50.60">
    <property type="entry name" value="FAD/NAD(P)-binding domain"/>
    <property type="match status" value="1"/>
</dbReference>
<comment type="caution">
    <text evidence="6">The sequence shown here is derived from an EMBL/GenBank/DDBJ whole genome shotgun (WGS) entry which is preliminary data.</text>
</comment>
<dbReference type="Gene3D" id="3.30.9.10">
    <property type="entry name" value="D-Amino Acid Oxidase, subunit A, domain 2"/>
    <property type="match status" value="1"/>
</dbReference>
<dbReference type="InterPro" id="IPR036188">
    <property type="entry name" value="FAD/NAD-bd_sf"/>
</dbReference>
<dbReference type="NCBIfam" id="NF008425">
    <property type="entry name" value="PRK11259.1"/>
    <property type="match status" value="1"/>
</dbReference>
<evidence type="ECO:0000313" key="6">
    <source>
        <dbReference type="EMBL" id="PRY49591.1"/>
    </source>
</evidence>
<protein>
    <submittedName>
        <fullName evidence="6">Sarcosine oxidase</fullName>
    </submittedName>
</protein>
<sequence length="377" mass="41039">MNSYDVIIIGAGTWGGSTAWHLAERGRRVLAIDAFRPPHEHGSHGGATRLVRQSNSTGPEYVELTRQAFELWDRIAARTGEQVMIETGNVFVGAPGSRWFDNTLANLAASPFEHEVFQTAEARSRFPRLRIGDGELAVWEPRGSVGQVPAALRAMQQLAREAGAEFRFDEPVVDWSADESGVTVRTEQGTYRAEQLVVTAGAFSTTLLGLDLPTSVERQVLANFAVDPGAPRLPSMYFAAPPGDDSAPSYGCPEPDGTFKFSVVGKGDVIEPQDLSQDVTSADLDRVLAVLRDRVPEITGEPLRTTVCMWTEATDGHWLIGRYPDSERVTYAAACNGRGFRYAPVVGQVLADLSEGITRPDLALFESTRFEITPVTA</sequence>
<dbReference type="OrthoDB" id="9806452at2"/>
<feature type="domain" description="FAD dependent oxidoreductase" evidence="5">
    <location>
        <begin position="5"/>
        <end position="353"/>
    </location>
</feature>
<gene>
    <name evidence="6" type="ORF">LY71_10535</name>
</gene>
<organism evidence="6 7">
    <name type="scientific">Geodermatophilus tzadiensis</name>
    <dbReference type="NCBI Taxonomy" id="1137988"/>
    <lineage>
        <taxon>Bacteria</taxon>
        <taxon>Bacillati</taxon>
        <taxon>Actinomycetota</taxon>
        <taxon>Actinomycetes</taxon>
        <taxon>Geodermatophilales</taxon>
        <taxon>Geodermatophilaceae</taxon>
        <taxon>Geodermatophilus</taxon>
    </lineage>
</organism>
<keyword evidence="7" id="KW-1185">Reference proteome</keyword>
<comment type="cofactor">
    <cofactor evidence="1">
        <name>FAD</name>
        <dbReference type="ChEBI" id="CHEBI:57692"/>
    </cofactor>
</comment>
<keyword evidence="2" id="KW-0285">Flavoprotein</keyword>
<keyword evidence="3" id="KW-0274">FAD</keyword>
<dbReference type="Proteomes" id="UP000239210">
    <property type="component" value="Unassembled WGS sequence"/>
</dbReference>
<proteinExistence type="predicted"/>
<reference evidence="6 7" key="1">
    <citation type="submission" date="2018-03" db="EMBL/GenBank/DDBJ databases">
        <title>Genomic Encyclopedia of Archaeal and Bacterial Type Strains, Phase II (KMG-II): from individual species to whole genera.</title>
        <authorList>
            <person name="Goeker M."/>
        </authorList>
    </citation>
    <scope>NUCLEOTIDE SEQUENCE [LARGE SCALE GENOMIC DNA]</scope>
    <source>
        <strain evidence="6 7">DSM 45416</strain>
    </source>
</reference>
<evidence type="ECO:0000256" key="1">
    <source>
        <dbReference type="ARBA" id="ARBA00001974"/>
    </source>
</evidence>
<keyword evidence="4" id="KW-0560">Oxidoreductase</keyword>
<name>A0A2T0TVA0_9ACTN</name>
<evidence type="ECO:0000256" key="3">
    <source>
        <dbReference type="ARBA" id="ARBA00022827"/>
    </source>
</evidence>
<dbReference type="PANTHER" id="PTHR10961:SF7">
    <property type="entry name" value="FAD DEPENDENT OXIDOREDUCTASE DOMAIN-CONTAINING PROTEIN"/>
    <property type="match status" value="1"/>
</dbReference>
<dbReference type="SUPFAM" id="SSF51905">
    <property type="entry name" value="FAD/NAD(P)-binding domain"/>
    <property type="match status" value="1"/>
</dbReference>
<evidence type="ECO:0000256" key="2">
    <source>
        <dbReference type="ARBA" id="ARBA00022630"/>
    </source>
</evidence>
<evidence type="ECO:0000259" key="5">
    <source>
        <dbReference type="Pfam" id="PF01266"/>
    </source>
</evidence>
<dbReference type="GO" id="GO:0008115">
    <property type="term" value="F:sarcosine oxidase activity"/>
    <property type="evidence" value="ECO:0007669"/>
    <property type="project" value="TreeGrafter"/>
</dbReference>
<dbReference type="EMBL" id="PVTG01000005">
    <property type="protein sequence ID" value="PRY49591.1"/>
    <property type="molecule type" value="Genomic_DNA"/>
</dbReference>
<dbReference type="AlphaFoldDB" id="A0A2T0TVA0"/>
<dbReference type="InterPro" id="IPR045170">
    <property type="entry name" value="MTOX"/>
</dbReference>
<dbReference type="GO" id="GO:0050660">
    <property type="term" value="F:flavin adenine dinucleotide binding"/>
    <property type="evidence" value="ECO:0007669"/>
    <property type="project" value="InterPro"/>
</dbReference>
<evidence type="ECO:0000256" key="4">
    <source>
        <dbReference type="ARBA" id="ARBA00023002"/>
    </source>
</evidence>
<evidence type="ECO:0000313" key="7">
    <source>
        <dbReference type="Proteomes" id="UP000239210"/>
    </source>
</evidence>
<accession>A0A2T0TVA0</accession>
<dbReference type="PANTHER" id="PTHR10961">
    <property type="entry name" value="PEROXISOMAL SARCOSINE OXIDASE"/>
    <property type="match status" value="1"/>
</dbReference>